<dbReference type="GO" id="GO:0008299">
    <property type="term" value="P:isoprenoid biosynthetic process"/>
    <property type="evidence" value="ECO:0007669"/>
    <property type="project" value="UniProtKB-ARBA"/>
</dbReference>
<dbReference type="GO" id="GO:0010333">
    <property type="term" value="F:terpene synthase activity"/>
    <property type="evidence" value="ECO:0007669"/>
    <property type="project" value="InterPro"/>
</dbReference>
<feature type="coiled-coil region" evidence="3">
    <location>
        <begin position="149"/>
        <end position="176"/>
    </location>
</feature>
<dbReference type="KEGG" id="smo:SELMODRAFT_424655"/>
<name>D8SQM1_SELML</name>
<dbReference type="Gene3D" id="1.10.600.10">
    <property type="entry name" value="Farnesyl Diphosphate Synthase"/>
    <property type="match status" value="2"/>
</dbReference>
<keyword evidence="2" id="KW-0460">Magnesium</keyword>
<keyword evidence="2" id="KW-0479">Metal-binding</keyword>
<dbReference type="Gramene" id="EFJ13188">
    <property type="protein sequence ID" value="EFJ13188"/>
    <property type="gene ID" value="SELMODRAFT_424655"/>
</dbReference>
<comment type="cofactor">
    <cofactor evidence="2">
        <name>Mg(2+)</name>
        <dbReference type="ChEBI" id="CHEBI:18420"/>
    </cofactor>
</comment>
<evidence type="ECO:0000256" key="3">
    <source>
        <dbReference type="SAM" id="Coils"/>
    </source>
</evidence>
<gene>
    <name evidence="4" type="ORF">SELMODRAFT_424655</name>
</gene>
<dbReference type="GO" id="GO:0046872">
    <property type="term" value="F:metal ion binding"/>
    <property type="evidence" value="ECO:0007669"/>
    <property type="project" value="UniProtKB-KW"/>
</dbReference>
<keyword evidence="3" id="KW-0175">Coiled coil</keyword>
<keyword evidence="2" id="KW-0456">Lyase</keyword>
<dbReference type="InterPro" id="IPR034686">
    <property type="entry name" value="Terpene_cyclase-like_2"/>
</dbReference>
<dbReference type="PANTHER" id="PTHR35201:SF4">
    <property type="entry name" value="BETA-PINACENE SYNTHASE-RELATED"/>
    <property type="match status" value="1"/>
</dbReference>
<comment type="similarity">
    <text evidence="1 2">Belongs to the terpene synthase family.</text>
</comment>
<dbReference type="EC" id="4.2.3.-" evidence="2"/>
<keyword evidence="5" id="KW-1185">Reference proteome</keyword>
<reference evidence="4 5" key="1">
    <citation type="journal article" date="2011" name="Science">
        <title>The Selaginella genome identifies genetic changes associated with the evolution of vascular plants.</title>
        <authorList>
            <person name="Banks J.A."/>
            <person name="Nishiyama T."/>
            <person name="Hasebe M."/>
            <person name="Bowman J.L."/>
            <person name="Gribskov M."/>
            <person name="dePamphilis C."/>
            <person name="Albert V.A."/>
            <person name="Aono N."/>
            <person name="Aoyama T."/>
            <person name="Ambrose B.A."/>
            <person name="Ashton N.W."/>
            <person name="Axtell M.J."/>
            <person name="Barker E."/>
            <person name="Barker M.S."/>
            <person name="Bennetzen J.L."/>
            <person name="Bonawitz N.D."/>
            <person name="Chapple C."/>
            <person name="Cheng C."/>
            <person name="Correa L.G."/>
            <person name="Dacre M."/>
            <person name="DeBarry J."/>
            <person name="Dreyer I."/>
            <person name="Elias M."/>
            <person name="Engstrom E.M."/>
            <person name="Estelle M."/>
            <person name="Feng L."/>
            <person name="Finet C."/>
            <person name="Floyd S.K."/>
            <person name="Frommer W.B."/>
            <person name="Fujita T."/>
            <person name="Gramzow L."/>
            <person name="Gutensohn M."/>
            <person name="Harholt J."/>
            <person name="Hattori M."/>
            <person name="Heyl A."/>
            <person name="Hirai T."/>
            <person name="Hiwatashi Y."/>
            <person name="Ishikawa M."/>
            <person name="Iwata M."/>
            <person name="Karol K.G."/>
            <person name="Koehler B."/>
            <person name="Kolukisaoglu U."/>
            <person name="Kubo M."/>
            <person name="Kurata T."/>
            <person name="Lalonde S."/>
            <person name="Li K."/>
            <person name="Li Y."/>
            <person name="Litt A."/>
            <person name="Lyons E."/>
            <person name="Manning G."/>
            <person name="Maruyama T."/>
            <person name="Michael T.P."/>
            <person name="Mikami K."/>
            <person name="Miyazaki S."/>
            <person name="Morinaga S."/>
            <person name="Murata T."/>
            <person name="Mueller-Roeber B."/>
            <person name="Nelson D.R."/>
            <person name="Obara M."/>
            <person name="Oguri Y."/>
            <person name="Olmstead R.G."/>
            <person name="Onodera N."/>
            <person name="Petersen B.L."/>
            <person name="Pils B."/>
            <person name="Prigge M."/>
            <person name="Rensing S.A."/>
            <person name="Riano-Pachon D.M."/>
            <person name="Roberts A.W."/>
            <person name="Sato Y."/>
            <person name="Scheller H.V."/>
            <person name="Schulz B."/>
            <person name="Schulz C."/>
            <person name="Shakirov E.V."/>
            <person name="Shibagaki N."/>
            <person name="Shinohara N."/>
            <person name="Shippen D.E."/>
            <person name="Soerensen I."/>
            <person name="Sotooka R."/>
            <person name="Sugimoto N."/>
            <person name="Sugita M."/>
            <person name="Sumikawa N."/>
            <person name="Tanurdzic M."/>
            <person name="Theissen G."/>
            <person name="Ulvskov P."/>
            <person name="Wakazuki S."/>
            <person name="Weng J.K."/>
            <person name="Willats W.W."/>
            <person name="Wipf D."/>
            <person name="Wolf P.G."/>
            <person name="Yang L."/>
            <person name="Zimmer A.D."/>
            <person name="Zhu Q."/>
            <person name="Mitros T."/>
            <person name="Hellsten U."/>
            <person name="Loque D."/>
            <person name="Otillar R."/>
            <person name="Salamov A."/>
            <person name="Schmutz J."/>
            <person name="Shapiro H."/>
            <person name="Lindquist E."/>
            <person name="Lucas S."/>
            <person name="Rokhsar D."/>
            <person name="Grigoriev I.V."/>
        </authorList>
    </citation>
    <scope>NUCLEOTIDE SEQUENCE [LARGE SCALE GENOMIC DNA]</scope>
</reference>
<dbReference type="InterPro" id="IPR008949">
    <property type="entry name" value="Isoprenoid_synthase_dom_sf"/>
</dbReference>
<evidence type="ECO:0000256" key="2">
    <source>
        <dbReference type="RuleBase" id="RU366034"/>
    </source>
</evidence>
<dbReference type="Proteomes" id="UP000001514">
    <property type="component" value="Unassembled WGS sequence"/>
</dbReference>
<evidence type="ECO:0000313" key="5">
    <source>
        <dbReference type="Proteomes" id="UP000001514"/>
    </source>
</evidence>
<dbReference type="AlphaFoldDB" id="D8SQM1"/>
<dbReference type="eggNOG" id="ENOG502T11A">
    <property type="taxonomic scope" value="Eukaryota"/>
</dbReference>
<dbReference type="HOGENOM" id="CLU_1126106_0_0_1"/>
<dbReference type="PANTHER" id="PTHR35201">
    <property type="entry name" value="TERPENE SYNTHASE"/>
    <property type="match status" value="1"/>
</dbReference>
<evidence type="ECO:0000313" key="4">
    <source>
        <dbReference type="EMBL" id="EFJ13188.1"/>
    </source>
</evidence>
<dbReference type="EMBL" id="GL377634">
    <property type="protein sequence ID" value="EFJ13188.1"/>
    <property type="molecule type" value="Genomic_DNA"/>
</dbReference>
<accession>D8SQM1</accession>
<evidence type="ECO:0000256" key="1">
    <source>
        <dbReference type="ARBA" id="ARBA00006333"/>
    </source>
</evidence>
<protein>
    <recommendedName>
        <fullName evidence="2">Terpene synthase</fullName>
        <ecNumber evidence="2">4.2.3.-</ecNumber>
    </recommendedName>
</protein>
<organism evidence="5">
    <name type="scientific">Selaginella moellendorffii</name>
    <name type="common">Spikemoss</name>
    <dbReference type="NCBI Taxonomy" id="88036"/>
    <lineage>
        <taxon>Eukaryota</taxon>
        <taxon>Viridiplantae</taxon>
        <taxon>Streptophyta</taxon>
        <taxon>Embryophyta</taxon>
        <taxon>Tracheophyta</taxon>
        <taxon>Lycopodiopsida</taxon>
        <taxon>Selaginellales</taxon>
        <taxon>Selaginellaceae</taxon>
        <taxon>Selaginella</taxon>
    </lineage>
</organism>
<sequence length="247" mass="28115">MEDVLAEKLSRVCKFDLPFIPCSIPFECHPDFTRISKDTDAWALRMLSITDPYERKKALQGRHSLYSPMIIPRGESSKAELSSKHTWTMFVLDDIAENFSEQEGKKAIDILLEVAEGSYFLSEKEKEKHPSHAMFEEVIPDNASFQATVDKVCEMIQETEAEILQLQQKLIKLGEETGDKDLVEYATWYPCVASGNLRWSYVTGRYHGLDNPLLNGEPFQGTWFLHPEATLILPLGSKCGNHPFITI</sequence>
<proteinExistence type="inferred from homology"/>
<dbReference type="SUPFAM" id="SSF48576">
    <property type="entry name" value="Terpenoid synthases"/>
    <property type="match status" value="2"/>
</dbReference>
<dbReference type="InParanoid" id="D8SQM1"/>